<proteinExistence type="predicted"/>
<evidence type="ECO:0000256" key="1">
    <source>
        <dbReference type="ARBA" id="ARBA00023015"/>
    </source>
</evidence>
<dbReference type="PROSITE" id="PS01124">
    <property type="entry name" value="HTH_ARAC_FAMILY_2"/>
    <property type="match status" value="1"/>
</dbReference>
<dbReference type="InterPro" id="IPR018060">
    <property type="entry name" value="HTH_AraC"/>
</dbReference>
<evidence type="ECO:0000313" key="5">
    <source>
        <dbReference type="EMBL" id="GEN74189.1"/>
    </source>
</evidence>
<dbReference type="GO" id="GO:0003700">
    <property type="term" value="F:DNA-binding transcription factor activity"/>
    <property type="evidence" value="ECO:0007669"/>
    <property type="project" value="InterPro"/>
</dbReference>
<dbReference type="AlphaFoldDB" id="A0A511YG84"/>
<feature type="domain" description="HTH araC/xylS-type" evidence="4">
    <location>
        <begin position="186"/>
        <end position="295"/>
    </location>
</feature>
<evidence type="ECO:0000313" key="6">
    <source>
        <dbReference type="Proteomes" id="UP000321150"/>
    </source>
</evidence>
<dbReference type="GO" id="GO:0043565">
    <property type="term" value="F:sequence-specific DNA binding"/>
    <property type="evidence" value="ECO:0007669"/>
    <property type="project" value="InterPro"/>
</dbReference>
<keyword evidence="2" id="KW-0238">DNA-binding</keyword>
<name>A0A511YG84_9FLAO</name>
<keyword evidence="3" id="KW-0804">Transcription</keyword>
<dbReference type="PANTHER" id="PTHR43280">
    <property type="entry name" value="ARAC-FAMILY TRANSCRIPTIONAL REGULATOR"/>
    <property type="match status" value="1"/>
</dbReference>
<accession>A0A511YG84</accession>
<protein>
    <submittedName>
        <fullName evidence="5">AraC family transcriptional regulator</fullName>
    </submittedName>
</protein>
<dbReference type="Pfam" id="PF12833">
    <property type="entry name" value="HTH_18"/>
    <property type="match status" value="1"/>
</dbReference>
<dbReference type="InterPro" id="IPR009057">
    <property type="entry name" value="Homeodomain-like_sf"/>
</dbReference>
<dbReference type="InterPro" id="IPR020449">
    <property type="entry name" value="Tscrpt_reg_AraC-type_HTH"/>
</dbReference>
<evidence type="ECO:0000259" key="4">
    <source>
        <dbReference type="PROSITE" id="PS01124"/>
    </source>
</evidence>
<dbReference type="RefSeq" id="WP_111960977.1">
    <property type="nucleotide sequence ID" value="NZ_BJYI01000029.1"/>
</dbReference>
<dbReference type="EMBL" id="BJYI01000029">
    <property type="protein sequence ID" value="GEN74189.1"/>
    <property type="molecule type" value="Genomic_DNA"/>
</dbReference>
<dbReference type="PANTHER" id="PTHR43280:SF32">
    <property type="entry name" value="TRANSCRIPTIONAL REGULATORY PROTEIN"/>
    <property type="match status" value="1"/>
</dbReference>
<dbReference type="SUPFAM" id="SSF46689">
    <property type="entry name" value="Homeodomain-like"/>
    <property type="match status" value="1"/>
</dbReference>
<gene>
    <name evidence="5" type="ORF">CLA01_42610</name>
</gene>
<organism evidence="5 6">
    <name type="scientific">Chryseobacterium lathyri</name>
    <dbReference type="NCBI Taxonomy" id="395933"/>
    <lineage>
        <taxon>Bacteria</taxon>
        <taxon>Pseudomonadati</taxon>
        <taxon>Bacteroidota</taxon>
        <taxon>Flavobacteriia</taxon>
        <taxon>Flavobacteriales</taxon>
        <taxon>Weeksellaceae</taxon>
        <taxon>Chryseobacterium group</taxon>
        <taxon>Chryseobacterium</taxon>
    </lineage>
</organism>
<keyword evidence="1" id="KW-0805">Transcription regulation</keyword>
<comment type="caution">
    <text evidence="5">The sequence shown here is derived from an EMBL/GenBank/DDBJ whole genome shotgun (WGS) entry which is preliminary data.</text>
</comment>
<reference evidence="5 6" key="1">
    <citation type="submission" date="2019-07" db="EMBL/GenBank/DDBJ databases">
        <title>Whole genome shotgun sequence of Chryseobacterium lathyri NBRC 105250.</title>
        <authorList>
            <person name="Hosoyama A."/>
            <person name="Uohara A."/>
            <person name="Ohji S."/>
            <person name="Ichikawa N."/>
        </authorList>
    </citation>
    <scope>NUCLEOTIDE SEQUENCE [LARGE SCALE GENOMIC DNA]</scope>
    <source>
        <strain evidence="5 6">NBRC 105250</strain>
    </source>
</reference>
<dbReference type="Gene3D" id="1.10.10.60">
    <property type="entry name" value="Homeodomain-like"/>
    <property type="match status" value="1"/>
</dbReference>
<dbReference type="OrthoDB" id="1096411at2"/>
<dbReference type="SMART" id="SM00342">
    <property type="entry name" value="HTH_ARAC"/>
    <property type="match status" value="1"/>
</dbReference>
<dbReference type="PRINTS" id="PR00032">
    <property type="entry name" value="HTHARAC"/>
</dbReference>
<sequence length="300" mass="34796">MKPRETLEEFYILHGKEHDQDAHCNVYRREDFECSKNLKPVYRRDFYKVSMMCEGTGILSYADKFIKIDKPSIVFLNPLIPYSWEPTSSVQTGYFCLFTEEFVSSELKNESLSQSVLFKAGGDHVFFPDEASIQLLKNVYESMLNEAQSNYDNKYSLLRNYIQIIMHEAMKIQPPQTYAQHSNASERISMLFLELLDHQFPVSLDNVMLLKNANEFATQLNIHTNHLNKALKETTGKTTSEWIAGRVMKEAKSLLQFSNWSVNEIAYCLGFEHSSNFIISFKKKTGDSPNQFRKRILSKS</sequence>
<evidence type="ECO:0000256" key="3">
    <source>
        <dbReference type="ARBA" id="ARBA00023163"/>
    </source>
</evidence>
<dbReference type="Proteomes" id="UP000321150">
    <property type="component" value="Unassembled WGS sequence"/>
</dbReference>
<evidence type="ECO:0000256" key="2">
    <source>
        <dbReference type="ARBA" id="ARBA00023125"/>
    </source>
</evidence>